<sequence length="109" mass="12627">MSRHNDVYRQLARLEQVLREQQQWQEQPPHESVFTSTQPFFMDTMAPEEWLQWVLIPRMTALCAAEHPLPETFAVAPYFEMAVQAPRQGRDEILAELLALDALFAGEDA</sequence>
<dbReference type="GO" id="GO:0044010">
    <property type="term" value="P:single-species biofilm formation"/>
    <property type="evidence" value="ECO:0007669"/>
    <property type="project" value="TreeGrafter"/>
</dbReference>
<evidence type="ECO:0000313" key="4">
    <source>
        <dbReference type="Proteomes" id="UP000001955"/>
    </source>
</evidence>
<gene>
    <name evidence="3" type="ordered locus">EBL_c08320</name>
</gene>
<dbReference type="OrthoDB" id="8794567at2"/>
<dbReference type="AlphaFoldDB" id="I2B5Z8"/>
<dbReference type="RefSeq" id="WP_002442386.1">
    <property type="nucleotide sequence ID" value="NC_017910.1"/>
</dbReference>
<dbReference type="Gene3D" id="1.20.1440.40">
    <property type="entry name" value="YqcC-like"/>
    <property type="match status" value="1"/>
</dbReference>
<reference evidence="3 4" key="1">
    <citation type="journal article" date="2012" name="J. Bacteriol.">
        <title>Complete genome sequence of the B12-producing Shimwellia blattae strain DSM 4481, isolated from a cockroach.</title>
        <authorList>
            <person name="Brzuszkiewicz E."/>
            <person name="Waschkowitz T."/>
            <person name="Wiezer A."/>
            <person name="Daniel R."/>
        </authorList>
    </citation>
    <scope>NUCLEOTIDE SEQUENCE [LARGE SCALE GENOMIC DNA]</scope>
    <source>
        <strain evidence="4">ATCC 29907 / DSM 4481 / JCM 1650 / NBRC 105725 / CDC 9005-74</strain>
    </source>
</reference>
<feature type="domain" description="YqcC-like" evidence="2">
    <location>
        <begin position="7"/>
        <end position="103"/>
    </location>
</feature>
<dbReference type="PATRIC" id="fig|630626.3.peg.811"/>
<dbReference type="InterPro" id="IPR023376">
    <property type="entry name" value="YqcC-like_dom"/>
</dbReference>
<comment type="similarity">
    <text evidence="1">To the N-terminal of E.carotovora exoenzyme regulation regulon ORF1. The C-terminal part is colinear with YqcB.</text>
</comment>
<accession>K6WIW6</accession>
<proteinExistence type="predicted"/>
<dbReference type="eggNOG" id="COG3098">
    <property type="taxonomic scope" value="Bacteria"/>
</dbReference>
<dbReference type="Proteomes" id="UP000001955">
    <property type="component" value="Chromosome"/>
</dbReference>
<dbReference type="KEGG" id="ebt:EBL_c08320"/>
<organism evidence="3 4">
    <name type="scientific">Shimwellia blattae (strain ATCC 29907 / DSM 4481 / JCM 1650 / NBRC 105725 / CDC 9005-74)</name>
    <name type="common">Escherichia blattae</name>
    <dbReference type="NCBI Taxonomy" id="630626"/>
    <lineage>
        <taxon>Bacteria</taxon>
        <taxon>Pseudomonadati</taxon>
        <taxon>Pseudomonadota</taxon>
        <taxon>Gammaproteobacteria</taxon>
        <taxon>Enterobacterales</taxon>
        <taxon>Enterobacteriaceae</taxon>
        <taxon>Shimwellia</taxon>
    </lineage>
</organism>
<evidence type="ECO:0000313" key="3">
    <source>
        <dbReference type="EMBL" id="AFJ45952.1"/>
    </source>
</evidence>
<dbReference type="PANTHER" id="PTHR39586:SF1">
    <property type="entry name" value="CYTOPLASMIC PROTEIN"/>
    <property type="match status" value="1"/>
</dbReference>
<evidence type="ECO:0000256" key="1">
    <source>
        <dbReference type="ARBA" id="ARBA00060999"/>
    </source>
</evidence>
<dbReference type="EMBL" id="CP001560">
    <property type="protein sequence ID" value="AFJ45952.1"/>
    <property type="molecule type" value="Genomic_DNA"/>
</dbReference>
<name>I2B5Z8_SHIBC</name>
<dbReference type="PIRSF" id="PIRSF006257">
    <property type="entry name" value="UCP006257"/>
    <property type="match status" value="1"/>
</dbReference>
<dbReference type="InterPro" id="IPR036814">
    <property type="entry name" value="YqcC-like_sf"/>
</dbReference>
<dbReference type="Pfam" id="PF04287">
    <property type="entry name" value="DUF446"/>
    <property type="match status" value="1"/>
</dbReference>
<dbReference type="HOGENOM" id="CLU_130358_0_0_6"/>
<dbReference type="STRING" id="630626.EBL_c08320"/>
<keyword evidence="4" id="KW-1185">Reference proteome</keyword>
<dbReference type="SUPFAM" id="SSF158452">
    <property type="entry name" value="YqcC-like"/>
    <property type="match status" value="1"/>
</dbReference>
<accession>I2B5Z8</accession>
<dbReference type="InterPro" id="IPR007384">
    <property type="entry name" value="UCP006257"/>
</dbReference>
<evidence type="ECO:0000259" key="2">
    <source>
        <dbReference type="Pfam" id="PF04287"/>
    </source>
</evidence>
<dbReference type="PANTHER" id="PTHR39586">
    <property type="entry name" value="CYTOPLASMIC PROTEIN-RELATED"/>
    <property type="match status" value="1"/>
</dbReference>
<dbReference type="FunFam" id="1.20.1440.40:FF:000001">
    <property type="entry name" value="DUF446 domain protein"/>
    <property type="match status" value="1"/>
</dbReference>
<protein>
    <recommendedName>
        <fullName evidence="2">YqcC-like domain-containing protein</fullName>
    </recommendedName>
</protein>